<dbReference type="SUPFAM" id="SSF52047">
    <property type="entry name" value="RNI-like"/>
    <property type="match status" value="1"/>
</dbReference>
<dbReference type="Pfam" id="PF12937">
    <property type="entry name" value="F-box-like"/>
    <property type="match status" value="1"/>
</dbReference>
<dbReference type="SUPFAM" id="SSF81383">
    <property type="entry name" value="F-box domain"/>
    <property type="match status" value="1"/>
</dbReference>
<dbReference type="PANTHER" id="PTHR38926">
    <property type="entry name" value="F-BOX DOMAIN CONTAINING PROTEIN, EXPRESSED"/>
    <property type="match status" value="1"/>
</dbReference>
<dbReference type="Gene3D" id="3.80.10.10">
    <property type="entry name" value="Ribonuclease Inhibitor"/>
    <property type="match status" value="1"/>
</dbReference>
<proteinExistence type="predicted"/>
<protein>
    <recommendedName>
        <fullName evidence="1">F-box domain-containing protein</fullName>
    </recommendedName>
</protein>
<dbReference type="InterPro" id="IPR032675">
    <property type="entry name" value="LRR_dom_sf"/>
</dbReference>
<gene>
    <name evidence="2" type="ORF">JAAARDRAFT_202390</name>
</gene>
<evidence type="ECO:0000313" key="3">
    <source>
        <dbReference type="Proteomes" id="UP000027265"/>
    </source>
</evidence>
<reference evidence="3" key="1">
    <citation type="journal article" date="2014" name="Proc. Natl. Acad. Sci. U.S.A.">
        <title>Extensive sampling of basidiomycete genomes demonstrates inadequacy of the white-rot/brown-rot paradigm for wood decay fungi.</title>
        <authorList>
            <person name="Riley R."/>
            <person name="Salamov A.A."/>
            <person name="Brown D.W."/>
            <person name="Nagy L.G."/>
            <person name="Floudas D."/>
            <person name="Held B.W."/>
            <person name="Levasseur A."/>
            <person name="Lombard V."/>
            <person name="Morin E."/>
            <person name="Otillar R."/>
            <person name="Lindquist E.A."/>
            <person name="Sun H."/>
            <person name="LaButti K.M."/>
            <person name="Schmutz J."/>
            <person name="Jabbour D."/>
            <person name="Luo H."/>
            <person name="Baker S.E."/>
            <person name="Pisabarro A.G."/>
            <person name="Walton J.D."/>
            <person name="Blanchette R.A."/>
            <person name="Henrissat B."/>
            <person name="Martin F."/>
            <person name="Cullen D."/>
            <person name="Hibbett D.S."/>
            <person name="Grigoriev I.V."/>
        </authorList>
    </citation>
    <scope>NUCLEOTIDE SEQUENCE [LARGE SCALE GENOMIC DNA]</scope>
    <source>
        <strain evidence="3">MUCL 33604</strain>
    </source>
</reference>
<dbReference type="InterPro" id="IPR001810">
    <property type="entry name" value="F-box_dom"/>
</dbReference>
<dbReference type="OrthoDB" id="2269034at2759"/>
<evidence type="ECO:0000313" key="2">
    <source>
        <dbReference type="EMBL" id="KDQ65174.1"/>
    </source>
</evidence>
<accession>A0A067QDZ2</accession>
<sequence>MSSDRSALRSNALAILAVLDVEPTPAEKVIVERKSIAEGLITQATIPVEQSTSLLQSPIRRIPYEILAMIFKHRLDADEFARHTEPMPLVLSRVCRLWRKIMLSNSSLWSSIRFEPDQQTIWSLSAHELPRRQETFWFQSTVDFSLHLSGQSPLKVSMGWKPLASTATVKLLSSHVHRLQHVELEQRFSAISPLLRAIANDSPLLESLAITLYRDQTRVYLRPGVPPRPLLVHDIKHFQSPKLRHLTILTTCLPFFLPFPWSQLTHLRVGDYSSEKPGARFQLWRCYDALHQCSSLTHLWLDMADPCRNNPRPQSPISLPNLKFLMLKRTRSDSIFFESLVAPRLKVLEYGSLSCGTLHYFPLVESFERFLSRSPCLTALSLQTSHPTSADIVAFLRCLPGLTDFRLDYYSYDNIGCASDLIAALAYRHDDLGASLLPQLQRFYTTHVPDVCEDPLIRMITSRCPLSANDGHSPFPHPLRLVRIHADEDQGRRIASLLNLPALTYLEFDVLPPEKFPPSFTWSHNGL</sequence>
<dbReference type="Gene3D" id="1.20.1280.50">
    <property type="match status" value="1"/>
</dbReference>
<name>A0A067QDZ2_9AGAM</name>
<dbReference type="PROSITE" id="PS50181">
    <property type="entry name" value="FBOX"/>
    <property type="match status" value="1"/>
</dbReference>
<organism evidence="2 3">
    <name type="scientific">Jaapia argillacea MUCL 33604</name>
    <dbReference type="NCBI Taxonomy" id="933084"/>
    <lineage>
        <taxon>Eukaryota</taxon>
        <taxon>Fungi</taxon>
        <taxon>Dikarya</taxon>
        <taxon>Basidiomycota</taxon>
        <taxon>Agaricomycotina</taxon>
        <taxon>Agaricomycetes</taxon>
        <taxon>Agaricomycetidae</taxon>
        <taxon>Jaapiales</taxon>
        <taxon>Jaapiaceae</taxon>
        <taxon>Jaapia</taxon>
    </lineage>
</organism>
<keyword evidence="3" id="KW-1185">Reference proteome</keyword>
<dbReference type="PANTHER" id="PTHR38926:SF5">
    <property type="entry name" value="F-BOX AND LEUCINE-RICH REPEAT PROTEIN 6"/>
    <property type="match status" value="1"/>
</dbReference>
<feature type="domain" description="F-box" evidence="1">
    <location>
        <begin position="56"/>
        <end position="112"/>
    </location>
</feature>
<dbReference type="AlphaFoldDB" id="A0A067QDZ2"/>
<dbReference type="HOGENOM" id="CLU_018544_12_2_1"/>
<dbReference type="EMBL" id="KL197709">
    <property type="protein sequence ID" value="KDQ65174.1"/>
    <property type="molecule type" value="Genomic_DNA"/>
</dbReference>
<dbReference type="InterPro" id="IPR036047">
    <property type="entry name" value="F-box-like_dom_sf"/>
</dbReference>
<dbReference type="InParanoid" id="A0A067QDZ2"/>
<evidence type="ECO:0000259" key="1">
    <source>
        <dbReference type="PROSITE" id="PS50181"/>
    </source>
</evidence>
<dbReference type="Proteomes" id="UP000027265">
    <property type="component" value="Unassembled WGS sequence"/>
</dbReference>